<reference evidence="2 3" key="1">
    <citation type="submission" date="2016-03" db="EMBL/GenBank/DDBJ databases">
        <authorList>
            <person name="Devillers H."/>
        </authorList>
    </citation>
    <scope>NUCLEOTIDE SEQUENCE [LARGE SCALE GENOMIC DNA]</scope>
    <source>
        <strain evidence="2">CBS 10888</strain>
    </source>
</reference>
<organism evidence="2 3">
    <name type="scientific">Lachancea dasiensis</name>
    <dbReference type="NCBI Taxonomy" id="1072105"/>
    <lineage>
        <taxon>Eukaryota</taxon>
        <taxon>Fungi</taxon>
        <taxon>Dikarya</taxon>
        <taxon>Ascomycota</taxon>
        <taxon>Saccharomycotina</taxon>
        <taxon>Saccharomycetes</taxon>
        <taxon>Saccharomycetales</taxon>
        <taxon>Saccharomycetaceae</taxon>
        <taxon>Lachancea</taxon>
    </lineage>
</organism>
<feature type="region of interest" description="Disordered" evidence="1">
    <location>
        <begin position="77"/>
        <end position="97"/>
    </location>
</feature>
<dbReference type="AlphaFoldDB" id="A0A1G4K3C1"/>
<keyword evidence="3" id="KW-1185">Reference proteome</keyword>
<dbReference type="OrthoDB" id="4033066at2759"/>
<dbReference type="EMBL" id="LT598461">
    <property type="protein sequence ID" value="SCU98157.1"/>
    <property type="molecule type" value="Genomic_DNA"/>
</dbReference>
<evidence type="ECO:0000313" key="3">
    <source>
        <dbReference type="Proteomes" id="UP000190274"/>
    </source>
</evidence>
<gene>
    <name evidence="2" type="ORF">LADA_0H10946G</name>
</gene>
<dbReference type="Proteomes" id="UP000190274">
    <property type="component" value="Chromosome H"/>
</dbReference>
<evidence type="ECO:0000256" key="1">
    <source>
        <dbReference type="SAM" id="MobiDB-lite"/>
    </source>
</evidence>
<accession>A0A1G4K3C1</accession>
<evidence type="ECO:0000313" key="2">
    <source>
        <dbReference type="EMBL" id="SCU98157.1"/>
    </source>
</evidence>
<proteinExistence type="predicted"/>
<sequence length="255" mass="28757">MTLEGVRRFGRRVSKQMSINRAPFEYKRRGNKKKQPMAARRAVYDLLEQAEADYAKGETDMAIYRLTRILSSWEKENTEPFEPLPTQEAPKTFSLGDSMKTLPDIPVRIIGPRASSNIGMSTEPGTVASGPQSRVRKLLVRSNLNFSIAPQGYDVLSRRLERANPHCTSYNHVRNMETANTQNTDGVHCDSSLDNTALNVDPQVFEFSDMVERSFNLLSISDSIAILEDDTTRFEGRDYSHSPASETILSKSLNY</sequence>
<protein>
    <submittedName>
        <fullName evidence="2">LADA_0H10946g1_1</fullName>
    </submittedName>
</protein>
<name>A0A1G4K3C1_9SACH</name>